<dbReference type="InterPro" id="IPR013431">
    <property type="entry name" value="Delta_60_rpt"/>
</dbReference>
<keyword evidence="3" id="KW-1185">Reference proteome</keyword>
<dbReference type="PANTHER" id="PTHR31778:SF2">
    <property type="entry name" value="BUD SITE SELECTION PROTEIN RAX2"/>
    <property type="match status" value="1"/>
</dbReference>
<reference evidence="2" key="1">
    <citation type="submission" date="2023-03" db="EMBL/GenBank/DDBJ databases">
        <title>Actinorhabdospora filicis NBRC 111898.</title>
        <authorList>
            <person name="Ichikawa N."/>
            <person name="Sato H."/>
            <person name="Tonouchi N."/>
        </authorList>
    </citation>
    <scope>NUCLEOTIDE SEQUENCE</scope>
    <source>
        <strain evidence="2">NBRC 111898</strain>
    </source>
</reference>
<dbReference type="Gene3D" id="2.40.10.480">
    <property type="match status" value="1"/>
</dbReference>
<dbReference type="RefSeq" id="WP_285667672.1">
    <property type="nucleotide sequence ID" value="NZ_BSTX01000009.1"/>
</dbReference>
<dbReference type="InterPro" id="IPR015943">
    <property type="entry name" value="WD40/YVTN_repeat-like_dom_sf"/>
</dbReference>
<feature type="chain" id="PRO_5040978876" description="Pyrroloquinoline-quinone binding quinoprotein" evidence="1">
    <location>
        <begin position="29"/>
        <end position="399"/>
    </location>
</feature>
<keyword evidence="1" id="KW-0732">Signal</keyword>
<evidence type="ECO:0000313" key="2">
    <source>
        <dbReference type="EMBL" id="GLZ82090.1"/>
    </source>
</evidence>
<sequence>MALSKRRWWIFPALAVLLWALLPTPAFAAVPATPMRTVSFNGPVRAVAYLGDTIYVGGDFTAAYLDGKRSWRSHIAALNAKTGALLPFAPELDGTVHSLAVSGSDLYVGGYFTVIDGWKRRHIARFTAGKLHPWRHSLSGVPRALTVADGKLYAGGSFTVADDQARGNVAAWDLTQDALLPWAPVTDGTVRSITPGVGRVYLSGVFNNINGVQARKLAAVRPDGSLDTAFAPKLSVIVYDTVVTHDRVYAAAGGSGGQVQAYDLSGNLRWEKTTDGDVQALAAIGGTIYAGGHFENVCASSRTGTNGVCLDGSSAVRGKFLALSADGVLDGWDPGADSTVGVWCLATSGTALAAGGEFLTFAGGTIQQRGFAQFRALGFRRESTIAVETPRRARRDSPS</sequence>
<accession>A0A9W6SSH6</accession>
<evidence type="ECO:0000313" key="3">
    <source>
        <dbReference type="Proteomes" id="UP001165079"/>
    </source>
</evidence>
<dbReference type="PANTHER" id="PTHR31778">
    <property type="entry name" value="BUD SITE SELECTION PROTEIN RAX2"/>
    <property type="match status" value="1"/>
</dbReference>
<name>A0A9W6SSH6_9ACTN</name>
<organism evidence="2 3">
    <name type="scientific">Actinorhabdospora filicis</name>
    <dbReference type="NCBI Taxonomy" id="1785913"/>
    <lineage>
        <taxon>Bacteria</taxon>
        <taxon>Bacillati</taxon>
        <taxon>Actinomycetota</taxon>
        <taxon>Actinomycetes</taxon>
        <taxon>Micromonosporales</taxon>
        <taxon>Micromonosporaceae</taxon>
        <taxon>Actinorhabdospora</taxon>
    </lineage>
</organism>
<comment type="caution">
    <text evidence="2">The sequence shown here is derived from an EMBL/GenBank/DDBJ whole genome shotgun (WGS) entry which is preliminary data.</text>
</comment>
<evidence type="ECO:0008006" key="4">
    <source>
        <dbReference type="Google" id="ProtNLM"/>
    </source>
</evidence>
<dbReference type="GO" id="GO:1902929">
    <property type="term" value="C:plasma membrane of growing cell tip"/>
    <property type="evidence" value="ECO:0007669"/>
    <property type="project" value="TreeGrafter"/>
</dbReference>
<dbReference type="Pfam" id="PF17164">
    <property type="entry name" value="DUF5122"/>
    <property type="match status" value="2"/>
</dbReference>
<dbReference type="EMBL" id="BSTX01000009">
    <property type="protein sequence ID" value="GLZ82090.1"/>
    <property type="molecule type" value="Genomic_DNA"/>
</dbReference>
<dbReference type="Proteomes" id="UP001165079">
    <property type="component" value="Unassembled WGS sequence"/>
</dbReference>
<dbReference type="AlphaFoldDB" id="A0A9W6SSH6"/>
<protein>
    <recommendedName>
        <fullName evidence="4">Pyrroloquinoline-quinone binding quinoprotein</fullName>
    </recommendedName>
</protein>
<gene>
    <name evidence="2" type="ORF">Afil01_68970</name>
</gene>
<dbReference type="Gene3D" id="2.130.10.10">
    <property type="entry name" value="YVTN repeat-like/Quinoprotein amine dehydrogenase"/>
    <property type="match status" value="1"/>
</dbReference>
<evidence type="ECO:0000256" key="1">
    <source>
        <dbReference type="SAM" id="SignalP"/>
    </source>
</evidence>
<proteinExistence type="predicted"/>
<dbReference type="SUPFAM" id="SSF50998">
    <property type="entry name" value="Quinoprotein alcohol dehydrogenase-like"/>
    <property type="match status" value="1"/>
</dbReference>
<feature type="signal peptide" evidence="1">
    <location>
        <begin position="1"/>
        <end position="28"/>
    </location>
</feature>
<dbReference type="InterPro" id="IPR011047">
    <property type="entry name" value="Quinoprotein_ADH-like_sf"/>
</dbReference>